<dbReference type="KEGG" id="rfo:REIFOR_01535"/>
<dbReference type="EMBL" id="CP011797">
    <property type="protein sequence ID" value="ATX76680.1"/>
    <property type="molecule type" value="Genomic_DNA"/>
</dbReference>
<proteinExistence type="predicted"/>
<reference evidence="1 2" key="1">
    <citation type="journal article" date="2017" name="Environ. Microbiol.">
        <title>Genomic and physiological analyses of 'Reinekea forsetii' reveal a versatile opportunistic lifestyle during spring algae blooms.</title>
        <authorList>
            <person name="Avci B."/>
            <person name="Hahnke R.L."/>
            <person name="Chafee M."/>
            <person name="Fischer T."/>
            <person name="Gruber-Vodicka H."/>
            <person name="Tegetmeyer H.E."/>
            <person name="Harder J."/>
            <person name="Fuchs B.M."/>
            <person name="Amann R.I."/>
            <person name="Teeling H."/>
        </authorList>
    </citation>
    <scope>NUCLEOTIDE SEQUENCE [LARGE SCALE GENOMIC DNA]</scope>
    <source>
        <strain evidence="1 2">Hel1_31_D35</strain>
    </source>
</reference>
<evidence type="ECO:0000313" key="2">
    <source>
        <dbReference type="Proteomes" id="UP000229757"/>
    </source>
</evidence>
<dbReference type="AlphaFoldDB" id="A0A2K8KPI1"/>
<name>A0A2K8KPI1_9GAMM</name>
<evidence type="ECO:0000313" key="1">
    <source>
        <dbReference type="EMBL" id="ATX76680.1"/>
    </source>
</evidence>
<dbReference type="Proteomes" id="UP000229757">
    <property type="component" value="Chromosome"/>
</dbReference>
<accession>A0A2K8KPI1</accession>
<organism evidence="1 2">
    <name type="scientific">Reinekea forsetii</name>
    <dbReference type="NCBI Taxonomy" id="1336806"/>
    <lineage>
        <taxon>Bacteria</taxon>
        <taxon>Pseudomonadati</taxon>
        <taxon>Pseudomonadota</taxon>
        <taxon>Gammaproteobacteria</taxon>
        <taxon>Oceanospirillales</taxon>
        <taxon>Saccharospirillaceae</taxon>
        <taxon>Reinekea</taxon>
    </lineage>
</organism>
<sequence>MVLGFAPVHGADFGEAAWGMSPAEIRALESRLNLTPIGELDYLIYQADIPGVEQARIVYQFKDLMLIEGRFLFTTNDPANIQQAVDQYQQILALMNSQYGPAVTQRVLSDPSAEAQPASADYANELAADRLILKSSWRSSTATVQHQLAWQVTQPNHQLVYLPSVPMPDFKDAN</sequence>
<gene>
    <name evidence="1" type="ORF">REIFOR_01535</name>
</gene>
<protein>
    <submittedName>
        <fullName evidence="1">Uncharacterized protein</fullName>
    </submittedName>
</protein>
<keyword evidence="2" id="KW-1185">Reference proteome</keyword>